<evidence type="ECO:0000313" key="2">
    <source>
        <dbReference type="Proteomes" id="UP001589832"/>
    </source>
</evidence>
<comment type="caution">
    <text evidence="1">The sequence shown here is derived from an EMBL/GenBank/DDBJ whole genome shotgun (WGS) entry which is preliminary data.</text>
</comment>
<dbReference type="Proteomes" id="UP001589832">
    <property type="component" value="Unassembled WGS sequence"/>
</dbReference>
<dbReference type="RefSeq" id="WP_386062024.1">
    <property type="nucleotide sequence ID" value="NZ_JBHLTQ010000003.1"/>
</dbReference>
<sequence length="208" mass="23431">MKDSKILLLLSILILITFLIDNSKNKLDTGDIAFTSYNSKNNDSFSIVLLKDIAPNTTIFFTDDEWNGNRFGTSENNLAWNSGTTMLPAFTEINFTNIKYKPNSNYGFTIGNLNLSQEGDAIFAYIGESFKQPLKFLSAISNDPNQYGTLINTNLEEGRSAITLPMNTYSAILKEKIKSSKEEIIEQLNDSNNYNFQYRTVSFASKSF</sequence>
<proteinExistence type="predicted"/>
<keyword evidence="2" id="KW-1185">Reference proteome</keyword>
<evidence type="ECO:0000313" key="1">
    <source>
        <dbReference type="EMBL" id="MFC0604428.1"/>
    </source>
</evidence>
<accession>A0ABV6Q822</accession>
<dbReference type="EMBL" id="JBHLTQ010000003">
    <property type="protein sequence ID" value="MFC0604428.1"/>
    <property type="molecule type" value="Genomic_DNA"/>
</dbReference>
<organism evidence="1 2">
    <name type="scientific">Winogradskyella pulchriflava</name>
    <dbReference type="NCBI Taxonomy" id="1110688"/>
    <lineage>
        <taxon>Bacteria</taxon>
        <taxon>Pseudomonadati</taxon>
        <taxon>Bacteroidota</taxon>
        <taxon>Flavobacteriia</taxon>
        <taxon>Flavobacteriales</taxon>
        <taxon>Flavobacteriaceae</taxon>
        <taxon>Winogradskyella</taxon>
    </lineage>
</organism>
<name>A0ABV6Q822_9FLAO</name>
<protein>
    <submittedName>
        <fullName evidence="1">Uncharacterized protein</fullName>
    </submittedName>
</protein>
<reference evidence="1 2" key="1">
    <citation type="submission" date="2024-09" db="EMBL/GenBank/DDBJ databases">
        <authorList>
            <person name="Sun Q."/>
            <person name="Mori K."/>
        </authorList>
    </citation>
    <scope>NUCLEOTIDE SEQUENCE [LARGE SCALE GENOMIC DNA]</scope>
    <source>
        <strain evidence="1 2">NCAIM B.02481</strain>
    </source>
</reference>
<gene>
    <name evidence="1" type="ORF">ACFFGA_07675</name>
</gene>